<dbReference type="PANTHER" id="PTHR43684">
    <property type="match status" value="1"/>
</dbReference>
<protein>
    <recommendedName>
        <fullName evidence="6">Ech-3</fullName>
    </recommendedName>
</protein>
<dbReference type="GO" id="GO:0005777">
    <property type="term" value="C:peroxisome"/>
    <property type="evidence" value="ECO:0007669"/>
    <property type="project" value="UniProtKB-SubCell"/>
</dbReference>
<dbReference type="Proteomes" id="UP001328107">
    <property type="component" value="Unassembled WGS sequence"/>
</dbReference>
<dbReference type="PANTHER" id="PTHR43684:SF1">
    <property type="entry name" value="ENOYL-COA DELTA ISOMERASE 2"/>
    <property type="match status" value="1"/>
</dbReference>
<sequence length="230" mass="25232">MYEGISAALNFANNHKETTVTVMAANGDFFCSGNDLSNFAKAATASKEELKEMAEHGGVVSMKYIRAFINHDKPLITLCQGPAVGVAVTVYVYVYGVGVSFQFTCVTPFASLGQCPEAASTYSFPLLMGQLKASEVLLMGRKLGAAEAAHLGLVSMVIPHEKFEHEAWKEVEMMASLPPESLRLNKILLRNIHREALIKANDAETKLIVERWQSKECANAIANFMTRKQK</sequence>
<dbReference type="AlphaFoldDB" id="A0AAN5CUB0"/>
<organism evidence="4 5">
    <name type="scientific">Pristionchus mayeri</name>
    <dbReference type="NCBI Taxonomy" id="1317129"/>
    <lineage>
        <taxon>Eukaryota</taxon>
        <taxon>Metazoa</taxon>
        <taxon>Ecdysozoa</taxon>
        <taxon>Nematoda</taxon>
        <taxon>Chromadorea</taxon>
        <taxon>Rhabditida</taxon>
        <taxon>Rhabditina</taxon>
        <taxon>Diplogasteromorpha</taxon>
        <taxon>Diplogasteroidea</taxon>
        <taxon>Neodiplogasteridae</taxon>
        <taxon>Pristionchus</taxon>
    </lineage>
</organism>
<dbReference type="GO" id="GO:0004165">
    <property type="term" value="F:delta(3)-delta(2)-enoyl-CoA isomerase activity"/>
    <property type="evidence" value="ECO:0007669"/>
    <property type="project" value="UniProtKB-ARBA"/>
</dbReference>
<accession>A0AAN5CUB0</accession>
<evidence type="ECO:0000313" key="4">
    <source>
        <dbReference type="EMBL" id="GMR50424.1"/>
    </source>
</evidence>
<gene>
    <name evidence="4" type="ORF">PMAYCL1PPCAC_20619</name>
</gene>
<dbReference type="InterPro" id="IPR029045">
    <property type="entry name" value="ClpP/crotonase-like_dom_sf"/>
</dbReference>
<name>A0AAN5CUB0_9BILA</name>
<evidence type="ECO:0008006" key="6">
    <source>
        <dbReference type="Google" id="ProtNLM"/>
    </source>
</evidence>
<evidence type="ECO:0000256" key="2">
    <source>
        <dbReference type="ARBA" id="ARBA00023140"/>
    </source>
</evidence>
<evidence type="ECO:0000256" key="3">
    <source>
        <dbReference type="ARBA" id="ARBA00023235"/>
    </source>
</evidence>
<dbReference type="InterPro" id="IPR001753">
    <property type="entry name" value="Enoyl-CoA_hydra/iso"/>
</dbReference>
<dbReference type="InterPro" id="IPR051053">
    <property type="entry name" value="ECH/Chromodomain_protein"/>
</dbReference>
<comment type="caution">
    <text evidence="4">The sequence shown here is derived from an EMBL/GenBank/DDBJ whole genome shotgun (WGS) entry which is preliminary data.</text>
</comment>
<keyword evidence="3" id="KW-0413">Isomerase</keyword>
<reference evidence="5" key="1">
    <citation type="submission" date="2022-10" db="EMBL/GenBank/DDBJ databases">
        <title>Genome assembly of Pristionchus species.</title>
        <authorList>
            <person name="Yoshida K."/>
            <person name="Sommer R.J."/>
        </authorList>
    </citation>
    <scope>NUCLEOTIDE SEQUENCE [LARGE SCALE GENOMIC DNA]</scope>
    <source>
        <strain evidence="5">RS5460</strain>
    </source>
</reference>
<dbReference type="InterPro" id="IPR014748">
    <property type="entry name" value="Enoyl-CoA_hydra_C"/>
</dbReference>
<evidence type="ECO:0000256" key="1">
    <source>
        <dbReference type="ARBA" id="ARBA00004275"/>
    </source>
</evidence>
<dbReference type="Gene3D" id="3.90.226.10">
    <property type="entry name" value="2-enoyl-CoA Hydratase, Chain A, domain 1"/>
    <property type="match status" value="1"/>
</dbReference>
<dbReference type="EMBL" id="BTRK01000004">
    <property type="protein sequence ID" value="GMR50424.1"/>
    <property type="molecule type" value="Genomic_DNA"/>
</dbReference>
<dbReference type="Pfam" id="PF00378">
    <property type="entry name" value="ECH_1"/>
    <property type="match status" value="1"/>
</dbReference>
<keyword evidence="2" id="KW-0576">Peroxisome</keyword>
<dbReference type="CDD" id="cd06558">
    <property type="entry name" value="crotonase-like"/>
    <property type="match status" value="1"/>
</dbReference>
<keyword evidence="5" id="KW-1185">Reference proteome</keyword>
<comment type="subcellular location">
    <subcellularLocation>
        <location evidence="1">Peroxisome</location>
    </subcellularLocation>
</comment>
<dbReference type="Gene3D" id="1.10.12.10">
    <property type="entry name" value="Lyase 2-enoyl-coa Hydratase, Chain A, domain 2"/>
    <property type="match status" value="1"/>
</dbReference>
<evidence type="ECO:0000313" key="5">
    <source>
        <dbReference type="Proteomes" id="UP001328107"/>
    </source>
</evidence>
<dbReference type="SUPFAM" id="SSF52096">
    <property type="entry name" value="ClpP/crotonase"/>
    <property type="match status" value="1"/>
</dbReference>
<proteinExistence type="predicted"/>